<reference evidence="7" key="1">
    <citation type="journal article" date="2013" name="Nat. Biotechnol.">
        <title>Chinese hamster genome sequenced from sorted chromosomes.</title>
        <authorList>
            <person name="Brinkrolf K."/>
            <person name="Rupp O."/>
            <person name="Laux H."/>
            <person name="Kollin F."/>
            <person name="Ernst W."/>
            <person name="Linke B."/>
            <person name="Kofler R."/>
            <person name="Romand S."/>
            <person name="Hesse F."/>
            <person name="Budach W.E."/>
            <person name="Galosy S."/>
            <person name="Muller D."/>
            <person name="Noll T."/>
            <person name="Wienberg J."/>
            <person name="Jostock T."/>
            <person name="Leonard M."/>
            <person name="Grillari J."/>
            <person name="Tauch A."/>
            <person name="Goesmann A."/>
            <person name="Helk B."/>
            <person name="Mott J.E."/>
            <person name="Puhler A."/>
            <person name="Borth N."/>
        </authorList>
    </citation>
    <scope>NUCLEOTIDE SEQUENCE [LARGE SCALE GENOMIC DNA]</scope>
    <source>
        <strain evidence="7">17A/GY</strain>
    </source>
</reference>
<keyword evidence="6" id="KW-0346">Stress response</keyword>
<dbReference type="Pfam" id="PF00012">
    <property type="entry name" value="HSP70"/>
    <property type="match status" value="1"/>
</dbReference>
<dbReference type="AlphaFoldDB" id="A0A061I485"/>
<evidence type="ECO:0000313" key="6">
    <source>
        <dbReference type="EMBL" id="ERE73868.1"/>
    </source>
</evidence>
<organism evidence="6 7">
    <name type="scientific">Cricetulus griseus</name>
    <name type="common">Chinese hamster</name>
    <name type="synonym">Cricetulus barabensis griseus</name>
    <dbReference type="NCBI Taxonomy" id="10029"/>
    <lineage>
        <taxon>Eukaryota</taxon>
        <taxon>Metazoa</taxon>
        <taxon>Chordata</taxon>
        <taxon>Craniata</taxon>
        <taxon>Vertebrata</taxon>
        <taxon>Euteleostomi</taxon>
        <taxon>Mammalia</taxon>
        <taxon>Eutheria</taxon>
        <taxon>Euarchontoglires</taxon>
        <taxon>Glires</taxon>
        <taxon>Rodentia</taxon>
        <taxon>Myomorpha</taxon>
        <taxon>Muroidea</taxon>
        <taxon>Cricetidae</taxon>
        <taxon>Cricetinae</taxon>
        <taxon>Cricetulus</taxon>
    </lineage>
</organism>
<evidence type="ECO:0000256" key="4">
    <source>
        <dbReference type="ARBA" id="ARBA00022990"/>
    </source>
</evidence>
<dbReference type="GO" id="GO:0005524">
    <property type="term" value="F:ATP binding"/>
    <property type="evidence" value="ECO:0007669"/>
    <property type="project" value="UniProtKB-KW"/>
</dbReference>
<feature type="region of interest" description="Disordered" evidence="5">
    <location>
        <begin position="33"/>
        <end position="67"/>
    </location>
</feature>
<dbReference type="Gene3D" id="2.60.34.10">
    <property type="entry name" value="Substrate Binding Domain Of DNAk, Chain A, domain 1"/>
    <property type="match status" value="1"/>
</dbReference>
<keyword evidence="4" id="KW-0007">Acetylation</keyword>
<feature type="compositionally biased region" description="Polar residues" evidence="5">
    <location>
        <begin position="33"/>
        <end position="52"/>
    </location>
</feature>
<name>A0A061I485_CRIGR</name>
<dbReference type="GO" id="GO:0140662">
    <property type="term" value="F:ATP-dependent protein folding chaperone"/>
    <property type="evidence" value="ECO:0007669"/>
    <property type="project" value="InterPro"/>
</dbReference>
<dbReference type="SUPFAM" id="SSF100920">
    <property type="entry name" value="Heat shock protein 70kD (HSP70), peptide-binding domain"/>
    <property type="match status" value="1"/>
</dbReference>
<keyword evidence="2" id="KW-0547">Nucleotide-binding</keyword>
<dbReference type="Proteomes" id="UP000030759">
    <property type="component" value="Unassembled WGS sequence"/>
</dbReference>
<proteinExistence type="inferred from homology"/>
<dbReference type="InterPro" id="IPR029047">
    <property type="entry name" value="HSP70_peptide-bd_sf"/>
</dbReference>
<keyword evidence="3" id="KW-0067">ATP-binding</keyword>
<comment type="similarity">
    <text evidence="1">Belongs to the heat shock protein 70 family.</text>
</comment>
<feature type="compositionally biased region" description="Basic and acidic residues" evidence="5">
    <location>
        <begin position="53"/>
        <end position="67"/>
    </location>
</feature>
<evidence type="ECO:0000256" key="1">
    <source>
        <dbReference type="ARBA" id="ARBA00007381"/>
    </source>
</evidence>
<dbReference type="EMBL" id="KE676478">
    <property type="protein sequence ID" value="ERE73868.1"/>
    <property type="molecule type" value="Genomic_DNA"/>
</dbReference>
<accession>A0A061I485</accession>
<evidence type="ECO:0000256" key="2">
    <source>
        <dbReference type="ARBA" id="ARBA00022741"/>
    </source>
</evidence>
<evidence type="ECO:0000256" key="5">
    <source>
        <dbReference type="SAM" id="MobiDB-lite"/>
    </source>
</evidence>
<evidence type="ECO:0000256" key="3">
    <source>
        <dbReference type="ARBA" id="ARBA00022840"/>
    </source>
</evidence>
<sequence>MTLSEAKLVKAQTHEVILIKGNVDIDADGILSGQPQTESGKANKITITNDKGQLSKEEVERVAHEAE</sequence>
<gene>
    <name evidence="6" type="ORF">H671_5g13878</name>
</gene>
<protein>
    <submittedName>
        <fullName evidence="6">Heat shock protein 1</fullName>
    </submittedName>
</protein>
<evidence type="ECO:0000313" key="7">
    <source>
        <dbReference type="Proteomes" id="UP000030759"/>
    </source>
</evidence>
<dbReference type="InterPro" id="IPR013126">
    <property type="entry name" value="Hsp_70_fam"/>
</dbReference>